<dbReference type="EMBL" id="JAELVR010000001">
    <property type="protein sequence ID" value="MBJ6370143.1"/>
    <property type="molecule type" value="Genomic_DNA"/>
</dbReference>
<dbReference type="PROSITE" id="PS51273">
    <property type="entry name" value="GATASE_TYPE_1"/>
    <property type="match status" value="1"/>
</dbReference>
<evidence type="ECO:0000313" key="3">
    <source>
        <dbReference type="Proteomes" id="UP000619079"/>
    </source>
</evidence>
<evidence type="ECO:0000313" key="2">
    <source>
        <dbReference type="EMBL" id="MBJ6370143.1"/>
    </source>
</evidence>
<dbReference type="SUPFAM" id="SSF52317">
    <property type="entry name" value="Class I glutamine amidotransferase-like"/>
    <property type="match status" value="1"/>
</dbReference>
<proteinExistence type="predicted"/>
<dbReference type="Gene3D" id="3.40.50.880">
    <property type="match status" value="1"/>
</dbReference>
<reference evidence="2" key="1">
    <citation type="submission" date="2020-12" db="EMBL/GenBank/DDBJ databases">
        <title>Sedimentitalea sp. nov., isolated from sand in Incheon.</title>
        <authorList>
            <person name="Kim W."/>
        </authorList>
    </citation>
    <scope>NUCLEOTIDE SEQUENCE</scope>
    <source>
        <strain evidence="2">CAU 1593</strain>
    </source>
</reference>
<accession>A0A8J7IJ19</accession>
<dbReference type="Pfam" id="PF00117">
    <property type="entry name" value="GATase"/>
    <property type="match status" value="1"/>
</dbReference>
<sequence length="226" mass="24725">MKIVILQTGHAPDALVGETGDYDTMYQQMLGGHGFDFEAFAVVDNELPPGADAADGWIITGSRHGAYEDHPWIAPLEKLIREIVARKQPLIGVCFGHQIIAQALGGKVEKYPGGWAVGRTTYQVGDETVTLNAWHQDQVTQLPEGAKVLGGNAFCPYAFLGYGDTVWTMQPHPEYDARFIDGLIRARGRGVVPDALLDSALEKLDGPVLNDEFAARMAAFFKEKRI</sequence>
<dbReference type="AlphaFoldDB" id="A0A8J7IJ19"/>
<name>A0A8J7IJ19_9RHOB</name>
<dbReference type="PANTHER" id="PTHR42695:SF5">
    <property type="entry name" value="GLUTAMINE AMIDOTRANSFERASE YLR126C-RELATED"/>
    <property type="match status" value="1"/>
</dbReference>
<gene>
    <name evidence="2" type="ORF">JF290_01275</name>
</gene>
<dbReference type="InterPro" id="IPR029062">
    <property type="entry name" value="Class_I_gatase-like"/>
</dbReference>
<dbReference type="RefSeq" id="WP_199022915.1">
    <property type="nucleotide sequence ID" value="NZ_JAELVR010000001.1"/>
</dbReference>
<protein>
    <submittedName>
        <fullName evidence="2">Type 1 glutamine amidotransferase</fullName>
    </submittedName>
</protein>
<dbReference type="PANTHER" id="PTHR42695">
    <property type="entry name" value="GLUTAMINE AMIDOTRANSFERASE YLR126C-RELATED"/>
    <property type="match status" value="1"/>
</dbReference>
<keyword evidence="3" id="KW-1185">Reference proteome</keyword>
<dbReference type="CDD" id="cd01741">
    <property type="entry name" value="GATase1_1"/>
    <property type="match status" value="1"/>
</dbReference>
<dbReference type="GO" id="GO:0005829">
    <property type="term" value="C:cytosol"/>
    <property type="evidence" value="ECO:0007669"/>
    <property type="project" value="TreeGrafter"/>
</dbReference>
<dbReference type="InterPro" id="IPR044992">
    <property type="entry name" value="ChyE-like"/>
</dbReference>
<evidence type="ECO:0000259" key="1">
    <source>
        <dbReference type="Pfam" id="PF00117"/>
    </source>
</evidence>
<organism evidence="2 3">
    <name type="scientific">Sedimentitalea arenosa</name>
    <dbReference type="NCBI Taxonomy" id="2798803"/>
    <lineage>
        <taxon>Bacteria</taxon>
        <taxon>Pseudomonadati</taxon>
        <taxon>Pseudomonadota</taxon>
        <taxon>Alphaproteobacteria</taxon>
        <taxon>Rhodobacterales</taxon>
        <taxon>Paracoccaceae</taxon>
        <taxon>Sedimentitalea</taxon>
    </lineage>
</organism>
<comment type="caution">
    <text evidence="2">The sequence shown here is derived from an EMBL/GenBank/DDBJ whole genome shotgun (WGS) entry which is preliminary data.</text>
</comment>
<dbReference type="Proteomes" id="UP000619079">
    <property type="component" value="Unassembled WGS sequence"/>
</dbReference>
<feature type="domain" description="Glutamine amidotransferase" evidence="1">
    <location>
        <begin position="73"/>
        <end position="176"/>
    </location>
</feature>
<dbReference type="InterPro" id="IPR017926">
    <property type="entry name" value="GATASE"/>
</dbReference>
<keyword evidence="2" id="KW-0315">Glutamine amidotransferase</keyword>